<sequence>MIATIIVVFSVWWRSAAVGRITIILMAGILTIANKDNLFAIKNRPEGGFHIKTKRITKIL</sequence>
<dbReference type="EMBL" id="CP029185">
    <property type="protein sequence ID" value="AWH87952.1"/>
    <property type="molecule type" value="Genomic_DNA"/>
</dbReference>
<keyword evidence="1" id="KW-0472">Membrane</keyword>
<name>A0A2Y9TWF8_9GAMM</name>
<gene>
    <name evidence="2" type="ORF">HYN51_04895</name>
</gene>
<dbReference type="RefSeq" id="WP_108900027.1">
    <property type="nucleotide sequence ID" value="NZ_CP029185.2"/>
</dbReference>
<evidence type="ECO:0000256" key="1">
    <source>
        <dbReference type="SAM" id="Phobius"/>
    </source>
</evidence>
<accession>A0A2Y9TWF8</accession>
<keyword evidence="1" id="KW-0812">Transmembrane</keyword>
<evidence type="ECO:0000313" key="3">
    <source>
        <dbReference type="Proteomes" id="UP000244908"/>
    </source>
</evidence>
<feature type="transmembrane region" description="Helical" evidence="1">
    <location>
        <begin position="12"/>
        <end position="33"/>
    </location>
</feature>
<keyword evidence="1" id="KW-1133">Transmembrane helix</keyword>
<protein>
    <submittedName>
        <fullName evidence="2">Uncharacterized protein</fullName>
    </submittedName>
</protein>
<dbReference type="KEGG" id="lpv:HYN51_04895"/>
<dbReference type="AlphaFoldDB" id="A0A2Y9TWF8"/>
<organism evidence="2 3">
    <name type="scientific">Limnobaculum parvum</name>
    <dbReference type="NCBI Taxonomy" id="2172103"/>
    <lineage>
        <taxon>Bacteria</taxon>
        <taxon>Pseudomonadati</taxon>
        <taxon>Pseudomonadota</taxon>
        <taxon>Gammaproteobacteria</taxon>
        <taxon>Enterobacterales</taxon>
        <taxon>Budviciaceae</taxon>
        <taxon>Limnobaculum</taxon>
    </lineage>
</organism>
<evidence type="ECO:0000313" key="2">
    <source>
        <dbReference type="EMBL" id="AWH87952.1"/>
    </source>
</evidence>
<dbReference type="Proteomes" id="UP000244908">
    <property type="component" value="Chromosome"/>
</dbReference>
<proteinExistence type="predicted"/>
<reference evidence="2 3" key="1">
    <citation type="journal article" date="2019" name="Int. J. Syst. Evol. Microbiol.">
        <title>Limnobaculum parvum gen. nov., sp. nov., isolated from a freshwater lake.</title>
        <authorList>
            <person name="Baek C."/>
            <person name="Shin S.K."/>
            <person name="Yi H."/>
        </authorList>
    </citation>
    <scope>NUCLEOTIDE SEQUENCE [LARGE SCALE GENOMIC DNA]</scope>
    <source>
        <strain evidence="2 3">HYN0051</strain>
    </source>
</reference>
<keyword evidence="3" id="KW-1185">Reference proteome</keyword>